<feature type="transmembrane region" description="Helical" evidence="1">
    <location>
        <begin position="97"/>
        <end position="117"/>
    </location>
</feature>
<feature type="transmembrane region" description="Helical" evidence="1">
    <location>
        <begin position="73"/>
        <end position="91"/>
    </location>
</feature>
<evidence type="ECO:0000313" key="5">
    <source>
        <dbReference type="Proteomes" id="UP000239485"/>
    </source>
</evidence>
<dbReference type="Gene3D" id="3.20.20.450">
    <property type="entry name" value="EAL domain"/>
    <property type="match status" value="1"/>
</dbReference>
<accession>A0A2S6IWC1</accession>
<comment type="caution">
    <text evidence="4">The sequence shown here is derived from an EMBL/GenBank/DDBJ whole genome shotgun (WGS) entry which is preliminary data.</text>
</comment>
<keyword evidence="5" id="KW-1185">Reference proteome</keyword>
<dbReference type="SUPFAM" id="SSF55073">
    <property type="entry name" value="Nucleotide cyclase"/>
    <property type="match status" value="1"/>
</dbReference>
<dbReference type="InterPro" id="IPR050706">
    <property type="entry name" value="Cyclic-di-GMP_PDE-like"/>
</dbReference>
<feature type="transmembrane region" description="Helical" evidence="1">
    <location>
        <begin position="43"/>
        <end position="61"/>
    </location>
</feature>
<dbReference type="Pfam" id="PF00990">
    <property type="entry name" value="GGDEF"/>
    <property type="match status" value="1"/>
</dbReference>
<keyword evidence="1" id="KW-0812">Transmembrane</keyword>
<dbReference type="NCBIfam" id="TIGR00254">
    <property type="entry name" value="GGDEF"/>
    <property type="match status" value="1"/>
</dbReference>
<feature type="transmembrane region" description="Helical" evidence="1">
    <location>
        <begin position="225"/>
        <end position="245"/>
    </location>
</feature>
<dbReference type="InterPro" id="IPR000160">
    <property type="entry name" value="GGDEF_dom"/>
</dbReference>
<dbReference type="InterPro" id="IPR043128">
    <property type="entry name" value="Rev_trsase/Diguanyl_cyclase"/>
</dbReference>
<feature type="transmembrane region" description="Helical" evidence="1">
    <location>
        <begin position="163"/>
        <end position="190"/>
    </location>
</feature>
<dbReference type="InterPro" id="IPR029787">
    <property type="entry name" value="Nucleotide_cyclase"/>
</dbReference>
<dbReference type="PROSITE" id="PS50883">
    <property type="entry name" value="EAL"/>
    <property type="match status" value="1"/>
</dbReference>
<dbReference type="PROSITE" id="PS50887">
    <property type="entry name" value="GGDEF"/>
    <property type="match status" value="1"/>
</dbReference>
<dbReference type="SUPFAM" id="SSF141868">
    <property type="entry name" value="EAL domain-like"/>
    <property type="match status" value="1"/>
</dbReference>
<dbReference type="PANTHER" id="PTHR33121">
    <property type="entry name" value="CYCLIC DI-GMP PHOSPHODIESTERASE PDEF"/>
    <property type="match status" value="1"/>
</dbReference>
<feature type="transmembrane region" description="Helical" evidence="1">
    <location>
        <begin position="257"/>
        <end position="281"/>
    </location>
</feature>
<organism evidence="4 5">
    <name type="scientific">Kineococcus xinjiangensis</name>
    <dbReference type="NCBI Taxonomy" id="512762"/>
    <lineage>
        <taxon>Bacteria</taxon>
        <taxon>Bacillati</taxon>
        <taxon>Actinomycetota</taxon>
        <taxon>Actinomycetes</taxon>
        <taxon>Kineosporiales</taxon>
        <taxon>Kineosporiaceae</taxon>
        <taxon>Kineococcus</taxon>
    </lineage>
</organism>
<dbReference type="OrthoDB" id="23692at2"/>
<evidence type="ECO:0000259" key="2">
    <source>
        <dbReference type="PROSITE" id="PS50883"/>
    </source>
</evidence>
<feature type="transmembrane region" description="Helical" evidence="1">
    <location>
        <begin position="20"/>
        <end position="37"/>
    </location>
</feature>
<dbReference type="SMART" id="SM00052">
    <property type="entry name" value="EAL"/>
    <property type="match status" value="1"/>
</dbReference>
<feature type="domain" description="GGDEF" evidence="3">
    <location>
        <begin position="349"/>
        <end position="481"/>
    </location>
</feature>
<feature type="transmembrane region" description="Helical" evidence="1">
    <location>
        <begin position="197"/>
        <end position="219"/>
    </location>
</feature>
<dbReference type="InterPro" id="IPR035919">
    <property type="entry name" value="EAL_sf"/>
</dbReference>
<sequence>MSESATAAGRVSRPGRAGRAPALLCAVAALTAALALLPLPVSAPLLAAQLLAFAALAVKLRERRRQGRRADRGVWPALVAAAALAITAEVGGSAHRGALPVSLTMTAAFLLVSHSQLQLLRQRVRSLAGAARLDIAASTTSASAIAVALLMPRLQESTDLPAGAVLALLVAAVAGVAVLLQATACAVLTARAPDRRILLVGGGALLLLVPDAVDVHLLATGPGAVLPTAVHGAATALALAAWAVASRMPRPAPAPRLDESAGAVAIGPALIVPLCLALLWWDHVRALPTQAVALALATLVLLSLKATTVVHRLAQLNSTRRQALTDPLTHLGNRRALTARLHELEGGDEPFSLSLVDLDGFREVNDTLGHEAGDELLRQVAARLREGCGADDLVVRQGGDEFALLSPGSTLEAATERAQRLHDLLRVPYLLEGKRVHVGGSLGVTASPGRGPVADVLLRQADAALHAAQAGGGGAVAYSAELDEARQRAAETVAQLLDAVGSPRRRGGPGPGGRIVAHYQPQMDPLTGAVVGAEALVRWEHPTRGVLAPFHFLAAAEEHGLMPALTELMLEDALTRVKQWRELGCDRISVNVSATCLRDDRLVATVRAGLLRHGVPASSLVLEITETEIIEDLATSKRVLAELVELGVGVSIDDYGTGYSSLAHLRDLPVEELKLDRSFTAELVTDARTRAIVRTTVDMAHSLGLRLVAEGVEDARTLEVLRLLGVDQTQGYFHSRPVPPAELSAWLRENAAARPRVH</sequence>
<proteinExistence type="predicted"/>
<evidence type="ECO:0000256" key="1">
    <source>
        <dbReference type="SAM" id="Phobius"/>
    </source>
</evidence>
<evidence type="ECO:0000313" key="4">
    <source>
        <dbReference type="EMBL" id="PPK98576.1"/>
    </source>
</evidence>
<feature type="transmembrane region" description="Helical" evidence="1">
    <location>
        <begin position="129"/>
        <end position="151"/>
    </location>
</feature>
<keyword evidence="1" id="KW-1133">Transmembrane helix</keyword>
<dbReference type="RefSeq" id="WP_104430963.1">
    <property type="nucleotide sequence ID" value="NZ_PTJD01000001.1"/>
</dbReference>
<dbReference type="Gene3D" id="3.30.70.270">
    <property type="match status" value="1"/>
</dbReference>
<dbReference type="InterPro" id="IPR001633">
    <property type="entry name" value="EAL_dom"/>
</dbReference>
<reference evidence="4 5" key="1">
    <citation type="submission" date="2018-02" db="EMBL/GenBank/DDBJ databases">
        <title>Genomic Encyclopedia of Archaeal and Bacterial Type Strains, Phase II (KMG-II): from individual species to whole genera.</title>
        <authorList>
            <person name="Goeker M."/>
        </authorList>
    </citation>
    <scope>NUCLEOTIDE SEQUENCE [LARGE SCALE GENOMIC DNA]</scope>
    <source>
        <strain evidence="4 5">DSM 22857</strain>
    </source>
</reference>
<dbReference type="Proteomes" id="UP000239485">
    <property type="component" value="Unassembled WGS sequence"/>
</dbReference>
<dbReference type="SMART" id="SM00267">
    <property type="entry name" value="GGDEF"/>
    <property type="match status" value="1"/>
</dbReference>
<dbReference type="CDD" id="cd01949">
    <property type="entry name" value="GGDEF"/>
    <property type="match status" value="1"/>
</dbReference>
<dbReference type="GO" id="GO:0071111">
    <property type="term" value="F:cyclic-guanylate-specific phosphodiesterase activity"/>
    <property type="evidence" value="ECO:0007669"/>
    <property type="project" value="InterPro"/>
</dbReference>
<dbReference type="EMBL" id="PTJD01000001">
    <property type="protein sequence ID" value="PPK98576.1"/>
    <property type="molecule type" value="Genomic_DNA"/>
</dbReference>
<protein>
    <submittedName>
        <fullName evidence="4">Diguanylate cyclase (GGDEF)-like protein</fullName>
    </submittedName>
</protein>
<keyword evidence="1" id="KW-0472">Membrane</keyword>
<dbReference type="PANTHER" id="PTHR33121:SF70">
    <property type="entry name" value="SIGNALING PROTEIN YKOW"/>
    <property type="match status" value="1"/>
</dbReference>
<dbReference type="CDD" id="cd01948">
    <property type="entry name" value="EAL"/>
    <property type="match status" value="1"/>
</dbReference>
<dbReference type="Pfam" id="PF00563">
    <property type="entry name" value="EAL"/>
    <property type="match status" value="1"/>
</dbReference>
<name>A0A2S6IWC1_9ACTN</name>
<feature type="transmembrane region" description="Helical" evidence="1">
    <location>
        <begin position="293"/>
        <end position="314"/>
    </location>
</feature>
<dbReference type="AlphaFoldDB" id="A0A2S6IWC1"/>
<evidence type="ECO:0000259" key="3">
    <source>
        <dbReference type="PROSITE" id="PS50887"/>
    </source>
</evidence>
<feature type="domain" description="EAL" evidence="2">
    <location>
        <begin position="489"/>
        <end position="751"/>
    </location>
</feature>
<gene>
    <name evidence="4" type="ORF">CLV92_101275</name>
</gene>